<evidence type="ECO:0000256" key="2">
    <source>
        <dbReference type="ARBA" id="ARBA00022723"/>
    </source>
</evidence>
<dbReference type="CDD" id="cd12148">
    <property type="entry name" value="fungal_TF_MHR"/>
    <property type="match status" value="1"/>
</dbReference>
<dbReference type="RefSeq" id="XP_016253747.1">
    <property type="nucleotide sequence ID" value="XM_016386819.1"/>
</dbReference>
<dbReference type="Proteomes" id="UP000054466">
    <property type="component" value="Unassembled WGS sequence"/>
</dbReference>
<dbReference type="AlphaFoldDB" id="A0A0D1ZZJ2"/>
<dbReference type="InterPro" id="IPR013087">
    <property type="entry name" value="Znf_C2H2_type"/>
</dbReference>
<keyword evidence="7" id="KW-0238">DNA-binding</keyword>
<evidence type="ECO:0000256" key="7">
    <source>
        <dbReference type="ARBA" id="ARBA00023125"/>
    </source>
</evidence>
<dbReference type="PROSITE" id="PS50048">
    <property type="entry name" value="ZN2_CY6_FUNGAL_2"/>
    <property type="match status" value="1"/>
</dbReference>
<keyword evidence="9" id="KW-0539">Nucleus</keyword>
<dbReference type="Pfam" id="PF00172">
    <property type="entry name" value="Zn_clus"/>
    <property type="match status" value="1"/>
</dbReference>
<dbReference type="GO" id="GO:0008270">
    <property type="term" value="F:zinc ion binding"/>
    <property type="evidence" value="ECO:0007669"/>
    <property type="project" value="UniProtKB-KW"/>
</dbReference>
<dbReference type="SUPFAM" id="SSF57701">
    <property type="entry name" value="Zn2/Cys6 DNA-binding domain"/>
    <property type="match status" value="1"/>
</dbReference>
<evidence type="ECO:0000313" key="15">
    <source>
        <dbReference type="Proteomes" id="UP000054466"/>
    </source>
</evidence>
<keyword evidence="5" id="KW-0862">Zinc</keyword>
<accession>A0A0D1ZZJ2</accession>
<dbReference type="GO" id="GO:0000981">
    <property type="term" value="F:DNA-binding transcription factor activity, RNA polymerase II-specific"/>
    <property type="evidence" value="ECO:0007669"/>
    <property type="project" value="InterPro"/>
</dbReference>
<name>A0A0D1ZZJ2_9EURO</name>
<evidence type="ECO:0008006" key="16">
    <source>
        <dbReference type="Google" id="ProtNLM"/>
    </source>
</evidence>
<keyword evidence="8" id="KW-0804">Transcription</keyword>
<evidence type="ECO:0000256" key="10">
    <source>
        <dbReference type="PROSITE-ProRule" id="PRU00042"/>
    </source>
</evidence>
<dbReference type="VEuPathDB" id="FungiDB:PV07_00372"/>
<dbReference type="STRING" id="569365.A0A0D1ZZJ2"/>
<keyword evidence="4 10" id="KW-0863">Zinc-finger</keyword>
<feature type="domain" description="Zn(2)-C6 fungal-type" evidence="12">
    <location>
        <begin position="53"/>
        <end position="82"/>
    </location>
</feature>
<keyword evidence="2" id="KW-0479">Metal-binding</keyword>
<evidence type="ECO:0000256" key="6">
    <source>
        <dbReference type="ARBA" id="ARBA00023015"/>
    </source>
</evidence>
<dbReference type="GeneID" id="27339566"/>
<dbReference type="PROSITE" id="PS50157">
    <property type="entry name" value="ZINC_FINGER_C2H2_2"/>
    <property type="match status" value="1"/>
</dbReference>
<dbReference type="GO" id="GO:0000785">
    <property type="term" value="C:chromatin"/>
    <property type="evidence" value="ECO:0007669"/>
    <property type="project" value="TreeGrafter"/>
</dbReference>
<evidence type="ECO:0000259" key="13">
    <source>
        <dbReference type="PROSITE" id="PS50157"/>
    </source>
</evidence>
<protein>
    <recommendedName>
        <fullName evidence="16">Zn(2)-C6 fungal-type domain-containing protein</fullName>
    </recommendedName>
</protein>
<keyword evidence="6" id="KW-0805">Transcription regulation</keyword>
<dbReference type="InterPro" id="IPR001138">
    <property type="entry name" value="Zn2Cys6_DnaBD"/>
</dbReference>
<keyword evidence="3" id="KW-0677">Repeat</keyword>
<dbReference type="InterPro" id="IPR036864">
    <property type="entry name" value="Zn2-C6_fun-type_DNA-bd_sf"/>
</dbReference>
<proteinExistence type="predicted"/>
<dbReference type="PANTHER" id="PTHR40626">
    <property type="entry name" value="MIP31509P"/>
    <property type="match status" value="1"/>
</dbReference>
<dbReference type="OrthoDB" id="654211at2759"/>
<dbReference type="HOGENOM" id="CLU_012538_4_0_1"/>
<dbReference type="Gene3D" id="4.10.240.10">
    <property type="entry name" value="Zn(2)-C6 fungal-type DNA-binding domain"/>
    <property type="match status" value="1"/>
</dbReference>
<dbReference type="InterPro" id="IPR051059">
    <property type="entry name" value="VerF-like"/>
</dbReference>
<dbReference type="InterPro" id="IPR007219">
    <property type="entry name" value="XnlR_reg_dom"/>
</dbReference>
<evidence type="ECO:0000256" key="3">
    <source>
        <dbReference type="ARBA" id="ARBA00022737"/>
    </source>
</evidence>
<evidence type="ECO:0000256" key="8">
    <source>
        <dbReference type="ARBA" id="ARBA00023163"/>
    </source>
</evidence>
<dbReference type="GO" id="GO:0000978">
    <property type="term" value="F:RNA polymerase II cis-regulatory region sequence-specific DNA binding"/>
    <property type="evidence" value="ECO:0007669"/>
    <property type="project" value="InterPro"/>
</dbReference>
<dbReference type="GO" id="GO:0005634">
    <property type="term" value="C:nucleus"/>
    <property type="evidence" value="ECO:0007669"/>
    <property type="project" value="UniProtKB-SubCell"/>
</dbReference>
<evidence type="ECO:0000256" key="1">
    <source>
        <dbReference type="ARBA" id="ARBA00004123"/>
    </source>
</evidence>
<dbReference type="EMBL" id="KN847040">
    <property type="protein sequence ID" value="KIW33531.1"/>
    <property type="molecule type" value="Genomic_DNA"/>
</dbReference>
<evidence type="ECO:0000256" key="5">
    <source>
        <dbReference type="ARBA" id="ARBA00022833"/>
    </source>
</evidence>
<evidence type="ECO:0000256" key="9">
    <source>
        <dbReference type="ARBA" id="ARBA00023242"/>
    </source>
</evidence>
<feature type="compositionally biased region" description="Polar residues" evidence="11">
    <location>
        <begin position="111"/>
        <end position="122"/>
    </location>
</feature>
<gene>
    <name evidence="14" type="ORF">PV07_00372</name>
</gene>
<dbReference type="GO" id="GO:0006351">
    <property type="term" value="P:DNA-templated transcription"/>
    <property type="evidence" value="ECO:0007669"/>
    <property type="project" value="InterPro"/>
</dbReference>
<feature type="region of interest" description="Disordered" evidence="11">
    <location>
        <begin position="88"/>
        <end position="129"/>
    </location>
</feature>
<evidence type="ECO:0000256" key="4">
    <source>
        <dbReference type="ARBA" id="ARBA00022771"/>
    </source>
</evidence>
<dbReference type="PANTHER" id="PTHR40626:SF3">
    <property type="entry name" value="TRANSCRIPTION FACTOR WITH C2H2 AND ZN(2)-CYS(6) DNA BINDING DOMAIN (EUROFUNG)-RELATED"/>
    <property type="match status" value="1"/>
</dbReference>
<dbReference type="Pfam" id="PF04082">
    <property type="entry name" value="Fungal_trans"/>
    <property type="match status" value="1"/>
</dbReference>
<feature type="domain" description="C2H2-type" evidence="13">
    <location>
        <begin position="11"/>
        <end position="40"/>
    </location>
</feature>
<dbReference type="CDD" id="cd00067">
    <property type="entry name" value="GAL4"/>
    <property type="match status" value="1"/>
</dbReference>
<keyword evidence="15" id="KW-1185">Reference proteome</keyword>
<dbReference type="SMART" id="SM00066">
    <property type="entry name" value="GAL4"/>
    <property type="match status" value="1"/>
</dbReference>
<comment type="subcellular location">
    <subcellularLocation>
        <location evidence="1">Nucleus</location>
    </subcellularLocation>
</comment>
<sequence length="644" mass="72213">MNTHESSTRLWVCCFCSKSYRRSDVLRRHYINCPSRGEQPIPGKLKKGKKTRACDSCARLKLGCDLDCPCETCLSYGLECTYTRLTEQRQPRPGSEPPLQPPQDGQRPRSHSVSANTSQESRNNARQERSKISLSFLLNYVNPTTTMADAYGPVTEKAGAGAPVSLNVCDTATASDFGTSVATVQLVTDEFISPFNSDRLDDFFVSCLFPDSEDFQGSSEDANWSTNWQILDQSDAFDNSPAVEPFNCLIDSLTGFTLSLPQGHPESAPNDRLAKAATLFSRANVERFVGHYFRDYCPHSPILHPGTFRIAAASPFLLTVLVLTGALFSSSPNDMQLARDILGLVVEYAISNPVFRKLLHGPDAVKGLDEVESLQALQAAFFITQVRLREGSPSCRRDARKSNFEEIICAVRALGLLETRNSFFEAEPPPPEKFQWAQFAARESRIRLVCGIFNLDASFTILYNMTPRLFAEEMSIGLPGSVDAFFADNAQDCYRLSLKEHGLQKLRLSQICDAFLQDEWDEEMRCSMQHLSLLHLCSLMLALTQILWLSPYRPGKRQTMKRMKEALIRWKAVWDFQNAALTARQRDRYGFLKTIPLEFWQIATVLVEKNSTSLDTAITQNAIAALSNNQCAQTMLESVEKEQS</sequence>
<reference evidence="14 15" key="1">
    <citation type="submission" date="2015-01" db="EMBL/GenBank/DDBJ databases">
        <title>The Genome Sequence of Cladophialophora immunda CBS83496.</title>
        <authorList>
            <consortium name="The Broad Institute Genomics Platform"/>
            <person name="Cuomo C."/>
            <person name="de Hoog S."/>
            <person name="Gorbushina A."/>
            <person name="Stielow B."/>
            <person name="Teixiera M."/>
            <person name="Abouelleil A."/>
            <person name="Chapman S.B."/>
            <person name="Priest M."/>
            <person name="Young S.K."/>
            <person name="Wortman J."/>
            <person name="Nusbaum C."/>
            <person name="Birren B."/>
        </authorList>
    </citation>
    <scope>NUCLEOTIDE SEQUENCE [LARGE SCALE GENOMIC DNA]</scope>
    <source>
        <strain evidence="14 15">CBS 83496</strain>
    </source>
</reference>
<evidence type="ECO:0000313" key="14">
    <source>
        <dbReference type="EMBL" id="KIW33531.1"/>
    </source>
</evidence>
<dbReference type="PROSITE" id="PS00463">
    <property type="entry name" value="ZN2_CY6_FUNGAL_1"/>
    <property type="match status" value="1"/>
</dbReference>
<evidence type="ECO:0000259" key="12">
    <source>
        <dbReference type="PROSITE" id="PS50048"/>
    </source>
</evidence>
<evidence type="ECO:0000256" key="11">
    <source>
        <dbReference type="SAM" id="MobiDB-lite"/>
    </source>
</evidence>
<organism evidence="14 15">
    <name type="scientific">Cladophialophora immunda</name>
    <dbReference type="NCBI Taxonomy" id="569365"/>
    <lineage>
        <taxon>Eukaryota</taxon>
        <taxon>Fungi</taxon>
        <taxon>Dikarya</taxon>
        <taxon>Ascomycota</taxon>
        <taxon>Pezizomycotina</taxon>
        <taxon>Eurotiomycetes</taxon>
        <taxon>Chaetothyriomycetidae</taxon>
        <taxon>Chaetothyriales</taxon>
        <taxon>Herpotrichiellaceae</taxon>
        <taxon>Cladophialophora</taxon>
    </lineage>
</organism>